<dbReference type="EMBL" id="CM046395">
    <property type="protein sequence ID" value="KAI8542677.1"/>
    <property type="molecule type" value="Genomic_DNA"/>
</dbReference>
<evidence type="ECO:0000313" key="2">
    <source>
        <dbReference type="Proteomes" id="UP001062846"/>
    </source>
</evidence>
<evidence type="ECO:0000313" key="1">
    <source>
        <dbReference type="EMBL" id="KAI8542677.1"/>
    </source>
</evidence>
<comment type="caution">
    <text evidence="1">The sequence shown here is derived from an EMBL/GenBank/DDBJ whole genome shotgun (WGS) entry which is preliminary data.</text>
</comment>
<protein>
    <submittedName>
        <fullName evidence="1">Uncharacterized protein</fullName>
    </submittedName>
</protein>
<keyword evidence="2" id="KW-1185">Reference proteome</keyword>
<organism evidence="1 2">
    <name type="scientific">Rhododendron molle</name>
    <name type="common">Chinese azalea</name>
    <name type="synonym">Azalea mollis</name>
    <dbReference type="NCBI Taxonomy" id="49168"/>
    <lineage>
        <taxon>Eukaryota</taxon>
        <taxon>Viridiplantae</taxon>
        <taxon>Streptophyta</taxon>
        <taxon>Embryophyta</taxon>
        <taxon>Tracheophyta</taxon>
        <taxon>Spermatophyta</taxon>
        <taxon>Magnoliopsida</taxon>
        <taxon>eudicotyledons</taxon>
        <taxon>Gunneridae</taxon>
        <taxon>Pentapetalae</taxon>
        <taxon>asterids</taxon>
        <taxon>Ericales</taxon>
        <taxon>Ericaceae</taxon>
        <taxon>Ericoideae</taxon>
        <taxon>Rhodoreae</taxon>
        <taxon>Rhododendron</taxon>
    </lineage>
</organism>
<accession>A0ACC0MNT6</accession>
<reference evidence="1" key="1">
    <citation type="submission" date="2022-02" db="EMBL/GenBank/DDBJ databases">
        <title>Plant Genome Project.</title>
        <authorList>
            <person name="Zhang R.-G."/>
        </authorList>
    </citation>
    <scope>NUCLEOTIDE SEQUENCE</scope>
    <source>
        <strain evidence="1">AT1</strain>
    </source>
</reference>
<dbReference type="Proteomes" id="UP001062846">
    <property type="component" value="Chromosome 8"/>
</dbReference>
<proteinExistence type="predicted"/>
<name>A0ACC0MNT6_RHOML</name>
<sequence>MSFQGSSPGPAMGERVIIRPRMVPDLVVGGRGVSSVVKEERWPRLTKLFFNVTIQRSPGAVQVVMSLEPAGGDLIAAALQ</sequence>
<gene>
    <name evidence="1" type="ORF">RHMOL_Rhmol08G0157100</name>
</gene>